<protein>
    <submittedName>
        <fullName evidence="3">Transposase InsO and inactivated derivatives</fullName>
    </submittedName>
</protein>
<dbReference type="InterPro" id="IPR012337">
    <property type="entry name" value="RNaseH-like_sf"/>
</dbReference>
<evidence type="ECO:0000256" key="1">
    <source>
        <dbReference type="ARBA" id="ARBA00002286"/>
    </source>
</evidence>
<sequence>MLSYLCSLTGTSRSGYYRYFSEKGEESRRKREEREEELRKTIQKAYDFKKRKKGAKQIKMTLAGQFDIVMNLKRIRRIMKKYNIVCPYRKPSPIRKALKATLEHTVVPNRLNRNFRQGIPGMVLLTDITYVPHHSGRWAYLSTIKDASTSEILAHNLSSSLEMPLVTDTLKKLMATGIAFPEGAFIHSDQGSHYTSPIFQNMVKSIGLGQSMSRRGNCWDNAPQESFYGHFKDEAELRTCQTSDALEEEIDDYIDYYNNFRYQWNLKKMTPAQYRDHLLGQL</sequence>
<proteinExistence type="predicted"/>
<dbReference type="PROSITE" id="PS50994">
    <property type="entry name" value="INTEGRASE"/>
    <property type="match status" value="1"/>
</dbReference>
<gene>
    <name evidence="3" type="ORF">SAMN04488695_10320</name>
</gene>
<keyword evidence="4" id="KW-1185">Reference proteome</keyword>
<accession>A0A1I5AGP3</accession>
<dbReference type="AlphaFoldDB" id="A0A1I5AGP3"/>
<dbReference type="InterPro" id="IPR001584">
    <property type="entry name" value="Integrase_cat-core"/>
</dbReference>
<reference evidence="3 4" key="1">
    <citation type="submission" date="2016-10" db="EMBL/GenBank/DDBJ databases">
        <authorList>
            <person name="de Groot N.N."/>
        </authorList>
    </citation>
    <scope>NUCLEOTIDE SEQUENCE [LARGE SCALE GENOMIC DNA]</scope>
    <source>
        <strain evidence="3 4">ML2</strain>
    </source>
</reference>
<dbReference type="Pfam" id="PF00665">
    <property type="entry name" value="rve"/>
    <property type="match status" value="1"/>
</dbReference>
<dbReference type="GO" id="GO:0003676">
    <property type="term" value="F:nucleic acid binding"/>
    <property type="evidence" value="ECO:0007669"/>
    <property type="project" value="InterPro"/>
</dbReference>
<dbReference type="GO" id="GO:0015074">
    <property type="term" value="P:DNA integration"/>
    <property type="evidence" value="ECO:0007669"/>
    <property type="project" value="InterPro"/>
</dbReference>
<dbReference type="PANTHER" id="PTHR46889:SF5">
    <property type="entry name" value="INTEGRASE PROTEIN"/>
    <property type="match status" value="1"/>
</dbReference>
<dbReference type="Pfam" id="PF13333">
    <property type="entry name" value="rve_2"/>
    <property type="match status" value="1"/>
</dbReference>
<dbReference type="SUPFAM" id="SSF53098">
    <property type="entry name" value="Ribonuclease H-like"/>
    <property type="match status" value="1"/>
</dbReference>
<comment type="function">
    <text evidence="1">Involved in the transposition of the insertion sequence.</text>
</comment>
<dbReference type="Proteomes" id="UP000181899">
    <property type="component" value="Unassembled WGS sequence"/>
</dbReference>
<dbReference type="Pfam" id="PF13276">
    <property type="entry name" value="HTH_21"/>
    <property type="match status" value="1"/>
</dbReference>
<evidence type="ECO:0000259" key="2">
    <source>
        <dbReference type="PROSITE" id="PS50994"/>
    </source>
</evidence>
<dbReference type="NCBIfam" id="NF033516">
    <property type="entry name" value="transpos_IS3"/>
    <property type="match status" value="1"/>
</dbReference>
<evidence type="ECO:0000313" key="4">
    <source>
        <dbReference type="Proteomes" id="UP000181899"/>
    </source>
</evidence>
<dbReference type="InterPro" id="IPR025948">
    <property type="entry name" value="HTH-like_dom"/>
</dbReference>
<dbReference type="InterPro" id="IPR036397">
    <property type="entry name" value="RNaseH_sf"/>
</dbReference>
<evidence type="ECO:0000313" key="3">
    <source>
        <dbReference type="EMBL" id="SFN61644.1"/>
    </source>
</evidence>
<dbReference type="PANTHER" id="PTHR46889">
    <property type="entry name" value="TRANSPOSASE INSF FOR INSERTION SEQUENCE IS3B-RELATED"/>
    <property type="match status" value="1"/>
</dbReference>
<dbReference type="InterPro" id="IPR050900">
    <property type="entry name" value="Transposase_IS3/IS150/IS904"/>
</dbReference>
<organism evidence="3 4">
    <name type="scientific">Proteiniclasticum ruminis</name>
    <dbReference type="NCBI Taxonomy" id="398199"/>
    <lineage>
        <taxon>Bacteria</taxon>
        <taxon>Bacillati</taxon>
        <taxon>Bacillota</taxon>
        <taxon>Clostridia</taxon>
        <taxon>Eubacteriales</taxon>
        <taxon>Clostridiaceae</taxon>
        <taxon>Proteiniclasticum</taxon>
    </lineage>
</organism>
<name>A0A1I5AGP3_9CLOT</name>
<dbReference type="Gene3D" id="3.30.420.10">
    <property type="entry name" value="Ribonuclease H-like superfamily/Ribonuclease H"/>
    <property type="match status" value="1"/>
</dbReference>
<dbReference type="EMBL" id="FOVK01000003">
    <property type="protein sequence ID" value="SFN61644.1"/>
    <property type="molecule type" value="Genomic_DNA"/>
</dbReference>
<dbReference type="InterPro" id="IPR048020">
    <property type="entry name" value="Transpos_IS3"/>
</dbReference>
<dbReference type="STRING" id="398199.SAMN05421804_102129"/>
<feature type="domain" description="Integrase catalytic" evidence="2">
    <location>
        <begin position="116"/>
        <end position="279"/>
    </location>
</feature>